<name>A0AAV3JE15_LEPBO</name>
<dbReference type="AlphaFoldDB" id="A0AAV3JE15"/>
<comment type="caution">
    <text evidence="1">The sequence shown here is derived from an EMBL/GenBank/DDBJ whole genome shotgun (WGS) entry which is preliminary data.</text>
</comment>
<proteinExistence type="predicted"/>
<evidence type="ECO:0000313" key="1">
    <source>
        <dbReference type="EMBL" id="EPG58896.1"/>
    </source>
</evidence>
<sequence>MGTPTFSLYYEFLKPISFFRFWDKFLYIFEITYRNFPGYKCRFM</sequence>
<evidence type="ECO:0000313" key="2">
    <source>
        <dbReference type="Proteomes" id="UP000014570"/>
    </source>
</evidence>
<accession>A0AAV3JE15</accession>
<dbReference type="Proteomes" id="UP000014570">
    <property type="component" value="Unassembled WGS sequence"/>
</dbReference>
<protein>
    <submittedName>
        <fullName evidence="1">Uncharacterized protein</fullName>
    </submittedName>
</protein>
<organism evidence="1 2">
    <name type="scientific">Leptospira borgpetersenii serovar Javanica str. UI 09931</name>
    <dbReference type="NCBI Taxonomy" id="1049767"/>
    <lineage>
        <taxon>Bacteria</taxon>
        <taxon>Pseudomonadati</taxon>
        <taxon>Spirochaetota</taxon>
        <taxon>Spirochaetia</taxon>
        <taxon>Leptospirales</taxon>
        <taxon>Leptospiraceae</taxon>
        <taxon>Leptospira</taxon>
    </lineage>
</organism>
<reference evidence="1 2" key="1">
    <citation type="submission" date="2013-04" db="EMBL/GenBank/DDBJ databases">
        <authorList>
            <person name="Harkins D.M."/>
            <person name="Durkin A.S."/>
            <person name="Brinkac L.M."/>
            <person name="Haft D.H."/>
            <person name="Selengut J.D."/>
            <person name="Sanka R."/>
            <person name="DePew J."/>
            <person name="Purushe J."/>
            <person name="Chanthongthip A."/>
            <person name="Lattana O."/>
            <person name="Phetsouvanh R."/>
            <person name="Newton P.N."/>
            <person name="Vinetz J.M."/>
            <person name="Sutton G.G."/>
            <person name="Nierman W.C."/>
            <person name="Fouts D.E."/>
        </authorList>
    </citation>
    <scope>NUCLEOTIDE SEQUENCE [LARGE SCALE GENOMIC DNA]</scope>
    <source>
        <strain evidence="1 2">UI 09931</strain>
    </source>
</reference>
<gene>
    <name evidence="1" type="ORF">LEP1GSC103_0217</name>
</gene>
<dbReference type="EMBL" id="AHNP02000004">
    <property type="protein sequence ID" value="EPG58896.1"/>
    <property type="molecule type" value="Genomic_DNA"/>
</dbReference>